<dbReference type="PANTHER" id="PTHR45740:SF2">
    <property type="entry name" value="POLY [ADP-RIBOSE] POLYMERASE"/>
    <property type="match status" value="1"/>
</dbReference>
<name>A0AA35U1C6_GEOBA</name>
<keyword evidence="2" id="KW-0539">Nucleus</keyword>
<dbReference type="InterPro" id="IPR012317">
    <property type="entry name" value="Poly(ADP-ribose)pol_cat_dom"/>
</dbReference>
<keyword evidence="3" id="KW-0328">Glycosyltransferase</keyword>
<dbReference type="GO" id="GO:0005634">
    <property type="term" value="C:nucleus"/>
    <property type="evidence" value="ECO:0007669"/>
    <property type="project" value="UniProtKB-SubCell"/>
</dbReference>
<reference evidence="6" key="1">
    <citation type="submission" date="2023-03" db="EMBL/GenBank/DDBJ databases">
        <authorList>
            <person name="Steffen K."/>
            <person name="Cardenas P."/>
        </authorList>
    </citation>
    <scope>NUCLEOTIDE SEQUENCE</scope>
</reference>
<feature type="region of interest" description="Disordered" evidence="4">
    <location>
        <begin position="1"/>
        <end position="139"/>
    </location>
</feature>
<dbReference type="AlphaFoldDB" id="A0AA35U1C6"/>
<feature type="compositionally biased region" description="Polar residues" evidence="4">
    <location>
        <begin position="50"/>
        <end position="64"/>
    </location>
</feature>
<evidence type="ECO:0000256" key="1">
    <source>
        <dbReference type="ARBA" id="ARBA00004123"/>
    </source>
</evidence>
<proteinExistence type="predicted"/>
<dbReference type="EC" id="2.4.2.-" evidence="3"/>
<gene>
    <name evidence="6" type="ORF">GBAR_LOCUS31389</name>
</gene>
<comment type="subcellular location">
    <subcellularLocation>
        <location evidence="1">Nucleus</location>
    </subcellularLocation>
</comment>
<dbReference type="GO" id="GO:1990404">
    <property type="term" value="F:NAD+-protein mono-ADP-ribosyltransferase activity"/>
    <property type="evidence" value="ECO:0007669"/>
    <property type="project" value="TreeGrafter"/>
</dbReference>
<feature type="compositionally biased region" description="Pro residues" evidence="4">
    <location>
        <begin position="110"/>
        <end position="126"/>
    </location>
</feature>
<dbReference type="InterPro" id="IPR037197">
    <property type="entry name" value="WWE_dom_sf"/>
</dbReference>
<sequence>MKRAKTLPAASTQLKSTHGPVSPSDRVGRWKSIVSETEENRVSAIPQPSIRHTQTAPATSLSRSPTKDPVVSPSSTAERGSLFKDDSGGNPFQQALARCTSPIPQMQTPAVPPSPQQTPAKPPSPRPTVSKKKPQVSETVECSHLTSKRVLFSKHGRELEALREKYGVSLRGDEVEGVALSITGEMRSVQQARNKIIDLEKCVQASISCATFTMSCAFLPCLAGSDTVLSLQSVEKRNAVDFAVMGVNCQMSLTECSQSLKAKLAEIKGPVCLSQVQSFVETRLGYFWKVRNTTTGEFIGLEEVINKKINIAYTERKPTCSFTYNSHVYVVDFLQMTITDQTLEGQVYSLIKEPVWCHYMDDDFDYKPLQESISTIIESIFQQGAPGFITIEGEQCVVDFHSTPMRAYSTTGEHSIIQRRPEVDPSSLTPTVTIRVRGLPEKLAPAEQDFRQILRDKISTEELKIPTKIQGKVTQLLLTTIARQYCVQCVYGADQQVLKLSGTKESVSDVARLLLEETVKIMSESDIPRDQSVTPPHWVPQTSDVQLCPVEKGTSEWTHIEEMMKESLTSVRIETIQRIQNKHLWQKYTFFRRVIQRRMEGRDINEKELFHGTKSNHPSVIYESEKGFDFRFGSSECLWGQGSYFAVKARYSDNGYAYRLSGGSKQLILASVVTGESKFMNKREKLSVPPLKSGSTKERYDTIRATTGGSEIYVVYDHEKAYPAYLITYRT</sequence>
<dbReference type="Proteomes" id="UP001174909">
    <property type="component" value="Unassembled WGS sequence"/>
</dbReference>
<evidence type="ECO:0000313" key="7">
    <source>
        <dbReference type="Proteomes" id="UP001174909"/>
    </source>
</evidence>
<dbReference type="InterPro" id="IPR051712">
    <property type="entry name" value="ARTD-AVP"/>
</dbReference>
<evidence type="ECO:0000256" key="4">
    <source>
        <dbReference type="SAM" id="MobiDB-lite"/>
    </source>
</evidence>
<keyword evidence="3" id="KW-0808">Transferase</keyword>
<dbReference type="SUPFAM" id="SSF56399">
    <property type="entry name" value="ADP-ribosylation"/>
    <property type="match status" value="1"/>
</dbReference>
<comment type="caution">
    <text evidence="6">The sequence shown here is derived from an EMBL/GenBank/DDBJ whole genome shotgun (WGS) entry which is preliminary data.</text>
</comment>
<accession>A0AA35U1C6</accession>
<protein>
    <recommendedName>
        <fullName evidence="3">Poly [ADP-ribose] polymerase</fullName>
        <shortName evidence="3">PARP</shortName>
        <ecNumber evidence="3">2.4.2.-</ecNumber>
    </recommendedName>
</protein>
<dbReference type="EMBL" id="CASHTH010004459">
    <property type="protein sequence ID" value="CAI8057589.1"/>
    <property type="molecule type" value="Genomic_DNA"/>
</dbReference>
<dbReference type="PROSITE" id="PS51059">
    <property type="entry name" value="PARP_CATALYTIC"/>
    <property type="match status" value="1"/>
</dbReference>
<keyword evidence="7" id="KW-1185">Reference proteome</keyword>
<dbReference type="SUPFAM" id="SSF117839">
    <property type="entry name" value="WWE domain"/>
    <property type="match status" value="1"/>
</dbReference>
<evidence type="ECO:0000256" key="3">
    <source>
        <dbReference type="RuleBase" id="RU362114"/>
    </source>
</evidence>
<evidence type="ECO:0000256" key="2">
    <source>
        <dbReference type="ARBA" id="ARBA00023242"/>
    </source>
</evidence>
<keyword evidence="3" id="KW-0520">NAD</keyword>
<dbReference type="PANTHER" id="PTHR45740">
    <property type="entry name" value="POLY [ADP-RIBOSE] POLYMERASE"/>
    <property type="match status" value="1"/>
</dbReference>
<feature type="domain" description="PARP catalytic" evidence="5">
    <location>
        <begin position="534"/>
        <end position="731"/>
    </location>
</feature>
<evidence type="ECO:0000313" key="6">
    <source>
        <dbReference type="EMBL" id="CAI8057589.1"/>
    </source>
</evidence>
<organism evidence="6 7">
    <name type="scientific">Geodia barretti</name>
    <name type="common">Barrett's horny sponge</name>
    <dbReference type="NCBI Taxonomy" id="519541"/>
    <lineage>
        <taxon>Eukaryota</taxon>
        <taxon>Metazoa</taxon>
        <taxon>Porifera</taxon>
        <taxon>Demospongiae</taxon>
        <taxon>Heteroscleromorpha</taxon>
        <taxon>Tetractinellida</taxon>
        <taxon>Astrophorina</taxon>
        <taxon>Geodiidae</taxon>
        <taxon>Geodia</taxon>
    </lineage>
</organism>
<dbReference type="Gene3D" id="3.90.228.10">
    <property type="match status" value="1"/>
</dbReference>
<evidence type="ECO:0000259" key="5">
    <source>
        <dbReference type="PROSITE" id="PS51059"/>
    </source>
</evidence>
<dbReference type="Pfam" id="PF00644">
    <property type="entry name" value="PARP"/>
    <property type="match status" value="1"/>
</dbReference>
<dbReference type="GO" id="GO:0003950">
    <property type="term" value="F:NAD+ poly-ADP-ribosyltransferase activity"/>
    <property type="evidence" value="ECO:0007669"/>
    <property type="project" value="UniProtKB-UniRule"/>
</dbReference>